<name>A0A7U9TLD2_9MOLU</name>
<dbReference type="KEGG" id="manr:MPAN_002560"/>
<keyword evidence="2" id="KW-1185">Reference proteome</keyword>
<dbReference type="Proteomes" id="UP000620133">
    <property type="component" value="Chromosome"/>
</dbReference>
<sequence length="124" mass="13985">MKYKTLQFIIVIGILVCFFLPMFNVEEESLTGIQAIYSGNILLFGNIIIGVVFLTTIAHLIFMIFGIFKKEQTESMESTINIVVNISLIAGLLMVTFLGWYTNIVAIICVILMIGSAYVRYKFL</sequence>
<dbReference type="AlphaFoldDB" id="A0A7U9TLD2"/>
<evidence type="ECO:0000313" key="2">
    <source>
        <dbReference type="Proteomes" id="UP000620133"/>
    </source>
</evidence>
<protein>
    <submittedName>
        <fullName evidence="1">Uncharacterized protein</fullName>
    </submittedName>
</protein>
<gene>
    <name evidence="1" type="ORF">MPAN_002560</name>
</gene>
<evidence type="ECO:0000313" key="1">
    <source>
        <dbReference type="EMBL" id="BCR35363.1"/>
    </source>
</evidence>
<dbReference type="EMBL" id="AP024412">
    <property type="protein sequence ID" value="BCR35363.1"/>
    <property type="molecule type" value="Genomic_DNA"/>
</dbReference>
<accession>A0A7U9TLD2</accession>
<proteinExistence type="predicted"/>
<reference evidence="1" key="1">
    <citation type="submission" date="2021-01" db="EMBL/GenBank/DDBJ databases">
        <title>Draft genome sequence of Acholeplasmataceae bacterium strain Mahy22.</title>
        <authorList>
            <person name="Watanabe M."/>
            <person name="Kojima H."/>
            <person name="Fukui M."/>
        </authorList>
    </citation>
    <scope>NUCLEOTIDE SEQUENCE</scope>
    <source>
        <strain evidence="1">Mahy22</strain>
    </source>
</reference>
<dbReference type="RefSeq" id="WP_176239719.1">
    <property type="nucleotide sequence ID" value="NZ_AP024412.1"/>
</dbReference>
<organism evidence="1 2">
    <name type="scientific">Mariniplasma anaerobium</name>
    <dbReference type="NCBI Taxonomy" id="2735436"/>
    <lineage>
        <taxon>Bacteria</taxon>
        <taxon>Bacillati</taxon>
        <taxon>Mycoplasmatota</taxon>
        <taxon>Mollicutes</taxon>
        <taxon>Acholeplasmatales</taxon>
        <taxon>Acholeplasmataceae</taxon>
        <taxon>Mariniplasma</taxon>
    </lineage>
</organism>